<evidence type="ECO:0000256" key="9">
    <source>
        <dbReference type="ARBA" id="ARBA00030298"/>
    </source>
</evidence>
<accession>A0A3M7SUS3</accession>
<dbReference type="OrthoDB" id="2445232at2759"/>
<sequence length="168" mass="19385">MASILWSFFANQHGIITAPLLFIGGLLAIIGRYFWWPVGIYTLVLSFLVFVFEYPKSGRPPSSRNLTQTNHSRPYQQFLANLLSKLGCFYVNYLPRSIMYFVLGIPCLLSLSTILPGINLLITAILYLIGFFKKECWVKIEQKEEMYRRITVLQAPERPPPRTFSELN</sequence>
<evidence type="ECO:0000256" key="5">
    <source>
        <dbReference type="ARBA" id="ARBA00022692"/>
    </source>
</evidence>
<feature type="transmembrane region" description="Helical" evidence="15">
    <location>
        <begin position="12"/>
        <end position="30"/>
    </location>
</feature>
<dbReference type="Proteomes" id="UP000276133">
    <property type="component" value="Unassembled WGS sequence"/>
</dbReference>
<feature type="transmembrane region" description="Helical" evidence="15">
    <location>
        <begin position="99"/>
        <end position="129"/>
    </location>
</feature>
<evidence type="ECO:0000256" key="15">
    <source>
        <dbReference type="SAM" id="Phobius"/>
    </source>
</evidence>
<evidence type="ECO:0000256" key="6">
    <source>
        <dbReference type="ARBA" id="ARBA00022989"/>
    </source>
</evidence>
<dbReference type="Pfam" id="PF05038">
    <property type="entry name" value="Cytochrom_B558a"/>
    <property type="match status" value="1"/>
</dbReference>
<dbReference type="GO" id="GO:0005886">
    <property type="term" value="C:plasma membrane"/>
    <property type="evidence" value="ECO:0007669"/>
    <property type="project" value="UniProtKB-SubCell"/>
</dbReference>
<evidence type="ECO:0000256" key="7">
    <source>
        <dbReference type="ARBA" id="ARBA00023136"/>
    </source>
</evidence>
<evidence type="ECO:0000256" key="11">
    <source>
        <dbReference type="ARBA" id="ARBA00031995"/>
    </source>
</evidence>
<dbReference type="AlphaFoldDB" id="A0A3M7SUS3"/>
<dbReference type="GO" id="GO:0020037">
    <property type="term" value="F:heme binding"/>
    <property type="evidence" value="ECO:0007669"/>
    <property type="project" value="InterPro"/>
</dbReference>
<keyword evidence="7 15" id="KW-0472">Membrane</keyword>
<gene>
    <name evidence="16" type="ORF">BpHYR1_039334</name>
</gene>
<dbReference type="STRING" id="10195.A0A3M7SUS3"/>
<keyword evidence="17" id="KW-1185">Reference proteome</keyword>
<evidence type="ECO:0000313" key="17">
    <source>
        <dbReference type="Proteomes" id="UP000276133"/>
    </source>
</evidence>
<feature type="transmembrane region" description="Helical" evidence="15">
    <location>
        <begin position="36"/>
        <end position="54"/>
    </location>
</feature>
<dbReference type="InterPro" id="IPR007732">
    <property type="entry name" value="Cyt_b558_asu"/>
</dbReference>
<comment type="subcellular location">
    <subcellularLocation>
        <location evidence="1">Cell membrane</location>
    </subcellularLocation>
</comment>
<evidence type="ECO:0000256" key="12">
    <source>
        <dbReference type="ARBA" id="ARBA00032067"/>
    </source>
</evidence>
<evidence type="ECO:0000256" key="1">
    <source>
        <dbReference type="ARBA" id="ARBA00004236"/>
    </source>
</evidence>
<evidence type="ECO:0000256" key="13">
    <source>
        <dbReference type="ARBA" id="ARBA00033347"/>
    </source>
</evidence>
<keyword evidence="6 15" id="KW-1133">Transmembrane helix</keyword>
<evidence type="ECO:0000256" key="3">
    <source>
        <dbReference type="ARBA" id="ARBA00017733"/>
    </source>
</evidence>
<comment type="caution">
    <text evidence="16">The sequence shown here is derived from an EMBL/GenBank/DDBJ whole genome shotgun (WGS) entry which is preliminary data.</text>
</comment>
<dbReference type="PANTHER" id="PTHR15168">
    <property type="entry name" value="CYTOCHROME B-245 LIGHT CHAIN"/>
    <property type="match status" value="1"/>
</dbReference>
<evidence type="ECO:0000256" key="14">
    <source>
        <dbReference type="ARBA" id="ARBA00050017"/>
    </source>
</evidence>
<evidence type="ECO:0000313" key="16">
    <source>
        <dbReference type="EMBL" id="RNA39442.1"/>
    </source>
</evidence>
<keyword evidence="5 15" id="KW-0812">Transmembrane</keyword>
<evidence type="ECO:0000256" key="2">
    <source>
        <dbReference type="ARBA" id="ARBA00010590"/>
    </source>
</evidence>
<proteinExistence type="inferred from homology"/>
<evidence type="ECO:0000256" key="8">
    <source>
        <dbReference type="ARBA" id="ARBA00030106"/>
    </source>
</evidence>
<evidence type="ECO:0000256" key="4">
    <source>
        <dbReference type="ARBA" id="ARBA00022475"/>
    </source>
</evidence>
<comment type="subunit">
    <text evidence="14">Component of the phagocyte NADPH oxidase core complex/cytochrome b558 complex, composed of CYBB (heavy chain (beta)) and CYBA (light chain (alpha)). Component of the phagocyte NADPH oxidase complex composed of an obligatory core heterodimer formed by the membrane proteins CYBA and CYBB and the cytosolic regulatory subunits NCF1/p47-phox, NCF2/p67-phox, NCF4/p40-phox and the small GTPase RAC1 or RAC2. Interacts with NCF1 (via SH3 domain). Interacts with SH3PXD2A. Interacts with DUOX1, DUOX2 and TPO. Interacts with NOX4; this interaction mediates superoxide generation. Interacts with calprotectin (S100A8/9). Interacts with GBP7. Interacts with NOXO1. Forms a heterodimer with NOX3 and is essential for activity and cell membrane localization of NOX3. Interacts with NOX1.</text>
</comment>
<evidence type="ECO:0000256" key="10">
    <source>
        <dbReference type="ARBA" id="ARBA00031067"/>
    </source>
</evidence>
<protein>
    <recommendedName>
        <fullName evidence="3">Cytochrome b-245 light chain</fullName>
    </recommendedName>
    <alternativeName>
        <fullName evidence="11">Cytochrome b(558) alpha chain</fullName>
    </alternativeName>
    <alternativeName>
        <fullName evidence="10">Cytochrome b558 subunit alpha</fullName>
    </alternativeName>
    <alternativeName>
        <fullName evidence="13">Neutrophil cytochrome b 22 kDa polypeptide</fullName>
    </alternativeName>
    <alternativeName>
        <fullName evidence="12">Superoxide-generating NADPH oxidase light chain subunit</fullName>
    </alternativeName>
    <alternativeName>
        <fullName evidence="8">p22 phagocyte B-cytochrome</fullName>
    </alternativeName>
    <alternativeName>
        <fullName evidence="9">p22-phox</fullName>
    </alternativeName>
</protein>
<dbReference type="EMBL" id="REGN01000749">
    <property type="protein sequence ID" value="RNA39442.1"/>
    <property type="molecule type" value="Genomic_DNA"/>
</dbReference>
<dbReference type="PANTHER" id="PTHR15168:SF0">
    <property type="entry name" value="CYTOCHROME B-245 LIGHT CHAIN"/>
    <property type="match status" value="1"/>
</dbReference>
<keyword evidence="4" id="KW-1003">Cell membrane</keyword>
<comment type="similarity">
    <text evidence="2">Belongs to the p22phox family.</text>
</comment>
<name>A0A3M7SUS3_BRAPC</name>
<organism evidence="16 17">
    <name type="scientific">Brachionus plicatilis</name>
    <name type="common">Marine rotifer</name>
    <name type="synonym">Brachionus muelleri</name>
    <dbReference type="NCBI Taxonomy" id="10195"/>
    <lineage>
        <taxon>Eukaryota</taxon>
        <taxon>Metazoa</taxon>
        <taxon>Spiralia</taxon>
        <taxon>Gnathifera</taxon>
        <taxon>Rotifera</taxon>
        <taxon>Eurotatoria</taxon>
        <taxon>Monogononta</taxon>
        <taxon>Pseudotrocha</taxon>
        <taxon>Ploima</taxon>
        <taxon>Brachionidae</taxon>
        <taxon>Brachionus</taxon>
    </lineage>
</organism>
<reference evidence="16 17" key="1">
    <citation type="journal article" date="2018" name="Sci. Rep.">
        <title>Genomic signatures of local adaptation to the degree of environmental predictability in rotifers.</title>
        <authorList>
            <person name="Franch-Gras L."/>
            <person name="Hahn C."/>
            <person name="Garcia-Roger E.M."/>
            <person name="Carmona M.J."/>
            <person name="Serra M."/>
            <person name="Gomez A."/>
        </authorList>
    </citation>
    <scope>NUCLEOTIDE SEQUENCE [LARGE SCALE GENOMIC DNA]</scope>
    <source>
        <strain evidence="16">HYR1</strain>
    </source>
</reference>